<protein>
    <recommendedName>
        <fullName evidence="3">THD domain-containing protein</fullName>
    </recommendedName>
</protein>
<evidence type="ECO:0000259" key="3">
    <source>
        <dbReference type="Pfam" id="PF00229"/>
    </source>
</evidence>
<evidence type="ECO:0000256" key="1">
    <source>
        <dbReference type="ARBA" id="ARBA00008670"/>
    </source>
</evidence>
<dbReference type="SUPFAM" id="SSF49842">
    <property type="entry name" value="TNF-like"/>
    <property type="match status" value="1"/>
</dbReference>
<feature type="transmembrane region" description="Helical" evidence="2">
    <location>
        <begin position="22"/>
        <end position="46"/>
    </location>
</feature>
<feature type="domain" description="THD" evidence="3">
    <location>
        <begin position="101"/>
        <end position="223"/>
    </location>
</feature>
<dbReference type="GO" id="GO:0045585">
    <property type="term" value="P:positive regulation of cytotoxic T cell differentiation"/>
    <property type="evidence" value="ECO:0007669"/>
    <property type="project" value="TreeGrafter"/>
</dbReference>
<evidence type="ECO:0000313" key="5">
    <source>
        <dbReference type="Proteomes" id="UP000824219"/>
    </source>
</evidence>
<accession>A0A9D3N861</accession>
<dbReference type="Pfam" id="PF00229">
    <property type="entry name" value="TNF"/>
    <property type="match status" value="1"/>
</dbReference>
<keyword evidence="2" id="KW-1133">Transmembrane helix</keyword>
<dbReference type="Proteomes" id="UP000824219">
    <property type="component" value="Linkage Group LG26"/>
</dbReference>
<organism evidence="4 5">
    <name type="scientific">Hemibagrus wyckioides</name>
    <dbReference type="NCBI Taxonomy" id="337641"/>
    <lineage>
        <taxon>Eukaryota</taxon>
        <taxon>Metazoa</taxon>
        <taxon>Chordata</taxon>
        <taxon>Craniata</taxon>
        <taxon>Vertebrata</taxon>
        <taxon>Euteleostomi</taxon>
        <taxon>Actinopterygii</taxon>
        <taxon>Neopterygii</taxon>
        <taxon>Teleostei</taxon>
        <taxon>Ostariophysi</taxon>
        <taxon>Siluriformes</taxon>
        <taxon>Bagridae</taxon>
        <taxon>Hemibagrus</taxon>
    </lineage>
</organism>
<name>A0A9D3N861_9TELE</name>
<evidence type="ECO:0000256" key="2">
    <source>
        <dbReference type="SAM" id="Phobius"/>
    </source>
</evidence>
<comment type="similarity">
    <text evidence="1">Belongs to the tumor necrosis factor family.</text>
</comment>
<dbReference type="InterPro" id="IPR008983">
    <property type="entry name" value="Tumour_necrosis_fac-like_dom"/>
</dbReference>
<gene>
    <name evidence="4" type="ORF">KOW79_021023</name>
</gene>
<dbReference type="InterPro" id="IPR006052">
    <property type="entry name" value="TNF_dom"/>
</dbReference>
<sequence length="224" mass="25193">MSSTDVESLQPVPRQRSRCMDVFLLCSVITLFVLVLSGTALGFWMLKDLRAEMERRHPPPDGSISPIISEIPPKLDSSYKVQNFAYFSPVYSVLENASVVWEPIQYGNASTVGSSYSYDEKNAVLKVNKEGTYFLYTQLNLTCVHRCGEGTLSVTFFDDANNELLTCSLHLQTDHSHRVAKKCWTVIPRLTEGSQLMARMHGSVKPDGWKLELNHSGFGMFMVD</sequence>
<dbReference type="GO" id="GO:0005886">
    <property type="term" value="C:plasma membrane"/>
    <property type="evidence" value="ECO:0007669"/>
    <property type="project" value="TreeGrafter"/>
</dbReference>
<dbReference type="GO" id="GO:0005164">
    <property type="term" value="F:tumor necrosis factor receptor binding"/>
    <property type="evidence" value="ECO:0007669"/>
    <property type="project" value="InterPro"/>
</dbReference>
<dbReference type="GO" id="GO:0006955">
    <property type="term" value="P:immune response"/>
    <property type="evidence" value="ECO:0007669"/>
    <property type="project" value="InterPro"/>
</dbReference>
<dbReference type="GO" id="GO:0042104">
    <property type="term" value="P:positive regulation of activated T cell proliferation"/>
    <property type="evidence" value="ECO:0007669"/>
    <property type="project" value="TreeGrafter"/>
</dbReference>
<comment type="caution">
    <text evidence="4">The sequence shown here is derived from an EMBL/GenBank/DDBJ whole genome shotgun (WGS) entry which is preliminary data.</text>
</comment>
<keyword evidence="2" id="KW-0812">Transmembrane</keyword>
<dbReference type="Gene3D" id="2.60.120.40">
    <property type="match status" value="1"/>
</dbReference>
<reference evidence="4 5" key="1">
    <citation type="submission" date="2021-06" db="EMBL/GenBank/DDBJ databases">
        <title>Chromosome-level genome assembly of the red-tail catfish (Hemibagrus wyckioides).</title>
        <authorList>
            <person name="Shao F."/>
        </authorList>
    </citation>
    <scope>NUCLEOTIDE SEQUENCE [LARGE SCALE GENOMIC DNA]</scope>
    <source>
        <strain evidence="4">EC202008001</strain>
        <tissue evidence="4">Blood</tissue>
    </source>
</reference>
<keyword evidence="5" id="KW-1185">Reference proteome</keyword>
<evidence type="ECO:0000313" key="4">
    <source>
        <dbReference type="EMBL" id="KAG7316157.1"/>
    </source>
</evidence>
<dbReference type="PANTHER" id="PTHR15153:SF0">
    <property type="entry name" value="TUMOR NECROSIS FACTOR LIGAND SUPERFAMILY MEMBER 9"/>
    <property type="match status" value="1"/>
</dbReference>
<dbReference type="InterPro" id="IPR042373">
    <property type="entry name" value="TNFSF9"/>
</dbReference>
<dbReference type="AlphaFoldDB" id="A0A9D3N861"/>
<keyword evidence="2" id="KW-0472">Membrane</keyword>
<proteinExistence type="inferred from homology"/>
<dbReference type="OrthoDB" id="9899228at2759"/>
<dbReference type="PANTHER" id="PTHR15153">
    <property type="entry name" value="TUMOR NECROSIS FACTOR LIGAND SUPERFAMILY MEMBER 9"/>
    <property type="match status" value="1"/>
</dbReference>
<dbReference type="EMBL" id="JAHKSW010000026">
    <property type="protein sequence ID" value="KAG7316157.1"/>
    <property type="molecule type" value="Genomic_DNA"/>
</dbReference>